<evidence type="ECO:0000256" key="1">
    <source>
        <dbReference type="SAM" id="MobiDB-lite"/>
    </source>
</evidence>
<sequence>MVLTEGALVASTQPPGGSTASRYCPHADKMAARAPASLSSPSTPRSGKREDVCDGSCQGATGSAVCVYIWGAAKGRSASMVPGVALDVCPWSCYTNQAHPSSLSAHGSARAFPNSFL</sequence>
<keyword evidence="3" id="KW-1185">Reference proteome</keyword>
<accession>A0ABN8ZN69</accession>
<feature type="compositionally biased region" description="Polar residues" evidence="1">
    <location>
        <begin position="10"/>
        <end position="21"/>
    </location>
</feature>
<dbReference type="EMBL" id="OX459940">
    <property type="protein sequence ID" value="CAI9174920.1"/>
    <property type="molecule type" value="Genomic_DNA"/>
</dbReference>
<organism evidence="2 3">
    <name type="scientific">Rangifer tarandus platyrhynchus</name>
    <name type="common">Svalbard reindeer</name>
    <dbReference type="NCBI Taxonomy" id="3082113"/>
    <lineage>
        <taxon>Eukaryota</taxon>
        <taxon>Metazoa</taxon>
        <taxon>Chordata</taxon>
        <taxon>Craniata</taxon>
        <taxon>Vertebrata</taxon>
        <taxon>Euteleostomi</taxon>
        <taxon>Mammalia</taxon>
        <taxon>Eutheria</taxon>
        <taxon>Laurasiatheria</taxon>
        <taxon>Artiodactyla</taxon>
        <taxon>Ruminantia</taxon>
        <taxon>Pecora</taxon>
        <taxon>Cervidae</taxon>
        <taxon>Odocoileinae</taxon>
        <taxon>Rangifer</taxon>
    </lineage>
</organism>
<evidence type="ECO:0000313" key="2">
    <source>
        <dbReference type="EMBL" id="CAI9174920.1"/>
    </source>
</evidence>
<reference evidence="2" key="1">
    <citation type="submission" date="2023-04" db="EMBL/GenBank/DDBJ databases">
        <authorList>
            <consortium name="ELIXIR-Norway"/>
        </authorList>
    </citation>
    <scope>NUCLEOTIDE SEQUENCE [LARGE SCALE GENOMIC DNA]</scope>
</reference>
<feature type="compositionally biased region" description="Low complexity" evidence="1">
    <location>
        <begin position="32"/>
        <end position="45"/>
    </location>
</feature>
<gene>
    <name evidence="2" type="ORF">MRATA1EN1_LOCUS23882</name>
</gene>
<feature type="region of interest" description="Disordered" evidence="1">
    <location>
        <begin position="1"/>
        <end position="53"/>
    </location>
</feature>
<dbReference type="Proteomes" id="UP001176941">
    <property type="component" value="Chromosome 4"/>
</dbReference>
<evidence type="ECO:0000313" key="3">
    <source>
        <dbReference type="Proteomes" id="UP001176941"/>
    </source>
</evidence>
<protein>
    <submittedName>
        <fullName evidence="2">Uncharacterized protein</fullName>
    </submittedName>
</protein>
<proteinExistence type="predicted"/>
<name>A0ABN8ZN69_RANTA</name>